<dbReference type="EMBL" id="BK014875">
    <property type="protein sequence ID" value="DAD79964.1"/>
    <property type="molecule type" value="Genomic_DNA"/>
</dbReference>
<accession>A0A8S5MCL1</accession>
<protein>
    <submittedName>
        <fullName evidence="1">Uncharacterized protein</fullName>
    </submittedName>
</protein>
<organism evidence="1">
    <name type="scientific">Siphoviridae sp. ctDyb2</name>
    <dbReference type="NCBI Taxonomy" id="2826201"/>
    <lineage>
        <taxon>Viruses</taxon>
        <taxon>Duplodnaviria</taxon>
        <taxon>Heunggongvirae</taxon>
        <taxon>Uroviricota</taxon>
        <taxon>Caudoviricetes</taxon>
    </lineage>
</organism>
<proteinExistence type="predicted"/>
<reference evidence="1" key="1">
    <citation type="journal article" date="2021" name="Proc. Natl. Acad. Sci. U.S.A.">
        <title>A Catalog of Tens of Thousands of Viruses from Human Metagenomes Reveals Hidden Associations with Chronic Diseases.</title>
        <authorList>
            <person name="Tisza M.J."/>
            <person name="Buck C.B."/>
        </authorList>
    </citation>
    <scope>NUCLEOTIDE SEQUENCE</scope>
    <source>
        <strain evidence="1">CtDyb2</strain>
    </source>
</reference>
<evidence type="ECO:0000313" key="1">
    <source>
        <dbReference type="EMBL" id="DAD79964.1"/>
    </source>
</evidence>
<sequence length="30" mass="3142">MCVTQSTIRLLSGTKCVTRLHPASAGEPLA</sequence>
<name>A0A8S5MCL1_9CAUD</name>